<feature type="transmembrane region" description="Helical" evidence="10">
    <location>
        <begin position="324"/>
        <end position="344"/>
    </location>
</feature>
<feature type="transmembrane region" description="Helical" evidence="10">
    <location>
        <begin position="287"/>
        <end position="312"/>
    </location>
</feature>
<feature type="transmembrane region" description="Helical" evidence="10">
    <location>
        <begin position="245"/>
        <end position="267"/>
    </location>
</feature>
<comment type="subcellular location">
    <subcellularLocation>
        <location evidence="1">Cell membrane</location>
        <topology evidence="1">Multi-pass membrane protein</topology>
    </subcellularLocation>
</comment>
<evidence type="ECO:0000313" key="12">
    <source>
        <dbReference type="Proteomes" id="UP000242592"/>
    </source>
</evidence>
<feature type="transmembrane region" description="Helical" evidence="10">
    <location>
        <begin position="136"/>
        <end position="160"/>
    </location>
</feature>
<keyword evidence="6 10" id="KW-1133">Transmembrane helix</keyword>
<gene>
    <name evidence="11" type="ORF">SAMN02745199_0726</name>
</gene>
<dbReference type="GO" id="GO:0042910">
    <property type="term" value="F:xenobiotic transmembrane transporter activity"/>
    <property type="evidence" value="ECO:0007669"/>
    <property type="project" value="InterPro"/>
</dbReference>
<keyword evidence="3" id="KW-0050">Antiport</keyword>
<proteinExistence type="predicted"/>
<dbReference type="STRING" id="1123380.SAMN02745199_0726"/>
<evidence type="ECO:0000256" key="8">
    <source>
        <dbReference type="ARBA" id="ARBA00023136"/>
    </source>
</evidence>
<evidence type="ECO:0000313" key="11">
    <source>
        <dbReference type="EMBL" id="SHH31865.1"/>
    </source>
</evidence>
<dbReference type="GO" id="GO:0006811">
    <property type="term" value="P:monoatomic ion transport"/>
    <property type="evidence" value="ECO:0007669"/>
    <property type="project" value="UniProtKB-KW"/>
</dbReference>
<feature type="transmembrane region" description="Helical" evidence="10">
    <location>
        <begin position="364"/>
        <end position="386"/>
    </location>
</feature>
<feature type="transmembrane region" description="Helical" evidence="10">
    <location>
        <begin position="421"/>
        <end position="441"/>
    </location>
</feature>
<feature type="transmembrane region" description="Helical" evidence="10">
    <location>
        <begin position="55"/>
        <end position="78"/>
    </location>
</feature>
<evidence type="ECO:0000256" key="9">
    <source>
        <dbReference type="ARBA" id="ARBA00031636"/>
    </source>
</evidence>
<keyword evidence="8 10" id="KW-0472">Membrane</keyword>
<keyword evidence="7" id="KW-0406">Ion transport</keyword>
<evidence type="ECO:0000256" key="4">
    <source>
        <dbReference type="ARBA" id="ARBA00022475"/>
    </source>
</evidence>
<dbReference type="Pfam" id="PF01554">
    <property type="entry name" value="MatE"/>
    <property type="match status" value="2"/>
</dbReference>
<dbReference type="CDD" id="cd13142">
    <property type="entry name" value="MATE_like_12"/>
    <property type="match status" value="1"/>
</dbReference>
<evidence type="ECO:0000256" key="5">
    <source>
        <dbReference type="ARBA" id="ARBA00022692"/>
    </source>
</evidence>
<feature type="transmembrane region" description="Helical" evidence="10">
    <location>
        <begin position="203"/>
        <end position="224"/>
    </location>
</feature>
<evidence type="ECO:0000256" key="3">
    <source>
        <dbReference type="ARBA" id="ARBA00022449"/>
    </source>
</evidence>
<dbReference type="PANTHER" id="PTHR43298">
    <property type="entry name" value="MULTIDRUG RESISTANCE PROTEIN NORM-RELATED"/>
    <property type="match status" value="1"/>
</dbReference>
<dbReference type="PIRSF" id="PIRSF006603">
    <property type="entry name" value="DinF"/>
    <property type="match status" value="1"/>
</dbReference>
<keyword evidence="2" id="KW-0813">Transport</keyword>
<feature type="transmembrane region" description="Helical" evidence="10">
    <location>
        <begin position="393"/>
        <end position="415"/>
    </location>
</feature>
<name>A0A1M5S079_9BACT</name>
<evidence type="ECO:0000256" key="6">
    <source>
        <dbReference type="ARBA" id="ARBA00022989"/>
    </source>
</evidence>
<keyword evidence="5 10" id="KW-0812">Transmembrane</keyword>
<feature type="transmembrane region" description="Helical" evidence="10">
    <location>
        <begin position="12"/>
        <end position="35"/>
    </location>
</feature>
<keyword evidence="12" id="KW-1185">Reference proteome</keyword>
<dbReference type="GO" id="GO:0005886">
    <property type="term" value="C:plasma membrane"/>
    <property type="evidence" value="ECO:0007669"/>
    <property type="project" value="UniProtKB-SubCell"/>
</dbReference>
<feature type="transmembrane region" description="Helical" evidence="10">
    <location>
        <begin position="98"/>
        <end position="116"/>
    </location>
</feature>
<dbReference type="RefSeq" id="WP_143606660.1">
    <property type="nucleotide sequence ID" value="NZ_FQXN01000002.1"/>
</dbReference>
<evidence type="ECO:0000256" key="2">
    <source>
        <dbReference type="ARBA" id="ARBA00022448"/>
    </source>
</evidence>
<dbReference type="OrthoDB" id="9776324at2"/>
<organism evidence="11 12">
    <name type="scientific">Thermosipho atlanticus DSM 15807</name>
    <dbReference type="NCBI Taxonomy" id="1123380"/>
    <lineage>
        <taxon>Bacteria</taxon>
        <taxon>Thermotogati</taxon>
        <taxon>Thermotogota</taxon>
        <taxon>Thermotogae</taxon>
        <taxon>Thermotogales</taxon>
        <taxon>Fervidobacteriaceae</taxon>
        <taxon>Thermosipho</taxon>
    </lineage>
</organism>
<evidence type="ECO:0000256" key="1">
    <source>
        <dbReference type="ARBA" id="ARBA00004651"/>
    </source>
</evidence>
<dbReference type="EMBL" id="FQXN01000002">
    <property type="protein sequence ID" value="SHH31865.1"/>
    <property type="molecule type" value="Genomic_DNA"/>
</dbReference>
<dbReference type="InterPro" id="IPR050222">
    <property type="entry name" value="MATE_MdtK"/>
</dbReference>
<dbReference type="AlphaFoldDB" id="A0A1M5S079"/>
<feature type="transmembrane region" description="Helical" evidence="10">
    <location>
        <begin position="172"/>
        <end position="191"/>
    </location>
</feature>
<dbReference type="NCBIfam" id="TIGR00797">
    <property type="entry name" value="matE"/>
    <property type="match status" value="1"/>
</dbReference>
<evidence type="ECO:0000256" key="10">
    <source>
        <dbReference type="SAM" id="Phobius"/>
    </source>
</evidence>
<dbReference type="InterPro" id="IPR002528">
    <property type="entry name" value="MATE_fam"/>
</dbReference>
<evidence type="ECO:0000256" key="7">
    <source>
        <dbReference type="ARBA" id="ARBA00023065"/>
    </source>
</evidence>
<accession>A0A1M5S079</accession>
<dbReference type="GO" id="GO:0015297">
    <property type="term" value="F:antiporter activity"/>
    <property type="evidence" value="ECO:0007669"/>
    <property type="project" value="UniProtKB-KW"/>
</dbReference>
<protein>
    <recommendedName>
        <fullName evidence="9">Multidrug-efflux transporter</fullName>
    </recommendedName>
</protein>
<dbReference type="InterPro" id="IPR048279">
    <property type="entry name" value="MdtK-like"/>
</dbReference>
<sequence>MDSKNRIDVLSRGIFSSLFLLSWPIIISNLMQTLYNAVDAYFLGKLGKIEFSAPTIVWPLIFVFISLSIGFTQAGVTLVAQYTGAKNNENARKSAGQVLLISSILGIVLSLIGIIISKPVISLIAGNESKEVVKYAVSYFNLIMLGLPFAFVFNSVSAILRGWGDSKFTMNIMLISTILNIILDPLLIFGFSSLPALGVKGAAIATTTSRIVAAVISINHLFTGKRGFKIALKCLKPDFRLIKKVFRIGLPGSVSMTFTSLGFVVIMRFVSSFGPTVVSAYGVGNRIINFITMISFGIGSSVTTMIGQFLGANDIKNAEKTVKIAFVTNFLIVLSLSTLTFLFGGNLTKFFINDSEVIQVGYLFFKYVSFSLPFFTSMTVFTNTLIGAGRTELSMIVDITRLWGIRVPLIAIFSSRFGFKGLFFAMIISNILALILAWLFVKFGNWKKSIVHS</sequence>
<keyword evidence="4" id="KW-1003">Cell membrane</keyword>
<dbReference type="Proteomes" id="UP000242592">
    <property type="component" value="Unassembled WGS sequence"/>
</dbReference>
<dbReference type="PANTHER" id="PTHR43298:SF2">
    <property type="entry name" value="FMN_FAD EXPORTER YEEO-RELATED"/>
    <property type="match status" value="1"/>
</dbReference>
<reference evidence="12" key="1">
    <citation type="submission" date="2016-11" db="EMBL/GenBank/DDBJ databases">
        <authorList>
            <person name="Varghese N."/>
            <person name="Submissions S."/>
        </authorList>
    </citation>
    <scope>NUCLEOTIDE SEQUENCE [LARGE SCALE GENOMIC DNA]</scope>
    <source>
        <strain evidence="12">DSM 15807</strain>
    </source>
</reference>